<dbReference type="Gene3D" id="1.10.287.110">
    <property type="entry name" value="DnaJ domain"/>
    <property type="match status" value="1"/>
</dbReference>
<dbReference type="Pfam" id="PF00226">
    <property type="entry name" value="DnaJ"/>
    <property type="match status" value="1"/>
</dbReference>
<evidence type="ECO:0000313" key="3">
    <source>
        <dbReference type="EMBL" id="KAH7282969.1"/>
    </source>
</evidence>
<evidence type="ECO:0000256" key="1">
    <source>
        <dbReference type="SAM" id="MobiDB-lite"/>
    </source>
</evidence>
<feature type="region of interest" description="Disordered" evidence="1">
    <location>
        <begin position="260"/>
        <end position="300"/>
    </location>
</feature>
<dbReference type="CDD" id="cd06257">
    <property type="entry name" value="DnaJ"/>
    <property type="match status" value="1"/>
</dbReference>
<dbReference type="InterPro" id="IPR036869">
    <property type="entry name" value="J_dom_sf"/>
</dbReference>
<dbReference type="Proteomes" id="UP000825935">
    <property type="component" value="Chromosome 35"/>
</dbReference>
<protein>
    <recommendedName>
        <fullName evidence="2">J domain-containing protein</fullName>
    </recommendedName>
</protein>
<dbReference type="PROSITE" id="PS50076">
    <property type="entry name" value="DNAJ_2"/>
    <property type="match status" value="1"/>
</dbReference>
<dbReference type="PRINTS" id="PR00625">
    <property type="entry name" value="JDOMAIN"/>
</dbReference>
<feature type="region of interest" description="Disordered" evidence="1">
    <location>
        <begin position="600"/>
        <end position="628"/>
    </location>
</feature>
<evidence type="ECO:0000313" key="4">
    <source>
        <dbReference type="Proteomes" id="UP000825935"/>
    </source>
</evidence>
<keyword evidence="4" id="KW-1185">Reference proteome</keyword>
<comment type="caution">
    <text evidence="3">The sequence shown here is derived from an EMBL/GenBank/DDBJ whole genome shotgun (WGS) entry which is preliminary data.</text>
</comment>
<dbReference type="EMBL" id="CM035440">
    <property type="protein sequence ID" value="KAH7282969.1"/>
    <property type="molecule type" value="Genomic_DNA"/>
</dbReference>
<organism evidence="3 4">
    <name type="scientific">Ceratopteris richardii</name>
    <name type="common">Triangle waterfern</name>
    <dbReference type="NCBI Taxonomy" id="49495"/>
    <lineage>
        <taxon>Eukaryota</taxon>
        <taxon>Viridiplantae</taxon>
        <taxon>Streptophyta</taxon>
        <taxon>Embryophyta</taxon>
        <taxon>Tracheophyta</taxon>
        <taxon>Polypodiopsida</taxon>
        <taxon>Polypodiidae</taxon>
        <taxon>Polypodiales</taxon>
        <taxon>Pteridineae</taxon>
        <taxon>Pteridaceae</taxon>
        <taxon>Parkerioideae</taxon>
        <taxon>Ceratopteris</taxon>
    </lineage>
</organism>
<accession>A0A8T2QGF0</accession>
<feature type="domain" description="J" evidence="2">
    <location>
        <begin position="68"/>
        <end position="132"/>
    </location>
</feature>
<dbReference type="OrthoDB" id="10250354at2759"/>
<gene>
    <name evidence="3" type="ORF">KP509_35G054500</name>
</gene>
<sequence length="919" mass="105604">MECNREAAIQVMGLAEEKLALRDYATAKKYASKAQCLYPGLENMAQMMAVIDVHMAALIKIAGCNEFDWYRILQVDLTSDEATIKKQYRKLALFLHPDKNKFSGAESAFKLVGEASHVLSDKMRRAVYDGKRRLAQTRANPLASSREKRSKEFERQQGMCNVVFRQTARKLHPFLFLTSCPHCQMKYQYMRKFHNRNLRCMKCGMSYIAKDLHQGDSMEASFAVAGEQKNVCTASKGFTHGCHDSIDPNNRTKVEDFFTESRPEGELQSRSHEVETAGKQNLDTGGHLKSYNSSHSKEQDKQIGISFSGEPEIKFNENITESLKFRKLQGDQHDEQHGVTFMQKGETDRGRDSGTSNCLKPVELDRVSQTTQNEVEVPWREGSGNKLASRLHDCSRSINLDKDHKIKHNGAKVLKDQHFHEEGCELIKSTISEMEHHVNQRGSTTLKEDEVQERVRKLLDSEFRKKWAKQNQAPTQEVKCSSSQRKLSEESRITVKRQKRSAERFQESQHHYRSKKVRSSFDVQMKLEKKKEHLKILNHQDTSSKEMLCMDNAQVKPVNNGIAKVHLRVKRYRKKHSRSDDSDTEDYKRKCEDMAVKWKIEGQPRRSSRPKRNVTYDYNDSDDDFQPTPQCKKLTAEELANLSEEAMKANLDLEKATVYTAGYQAEVQAVEDGGEKPPDKETESDSCMDEVSASNFAIPDADFFNFDKDREEKNVEVGQVWALYDDKDGMPRYYMKIKAVQSRSPFKVLVIWFKVRNSHKQLCKLQDLGYSVTCGEFKTCFSQVMKSVNSFSHLVTWRRVGQNMIKVYPMKGQTWCLYEDWKEGQKNLNPKSVRLKYCLAEVVADCDEVDGVTVLLLEKIEGFKVLYGFKSRRFLGIPFPEIFRFSHQVPARKLTGNEAPNVPSGCWELDPAAVPLSLL</sequence>
<dbReference type="InterPro" id="IPR024593">
    <property type="entry name" value="DUF3444"/>
</dbReference>
<dbReference type="InterPro" id="IPR001623">
    <property type="entry name" value="DnaJ_domain"/>
</dbReference>
<dbReference type="AlphaFoldDB" id="A0A8T2QGF0"/>
<evidence type="ECO:0000259" key="2">
    <source>
        <dbReference type="PROSITE" id="PS50076"/>
    </source>
</evidence>
<dbReference type="PANTHER" id="PTHR45089">
    <property type="entry name" value="DNAJ HEAT SHOCK AMINO-TERMINAL DOMAIN PROTEIN-RELATED"/>
    <property type="match status" value="1"/>
</dbReference>
<proteinExistence type="predicted"/>
<name>A0A8T2QGF0_CERRI</name>
<dbReference type="Pfam" id="PF11926">
    <property type="entry name" value="DUF3444"/>
    <property type="match status" value="1"/>
</dbReference>
<reference evidence="3" key="1">
    <citation type="submission" date="2021-08" db="EMBL/GenBank/DDBJ databases">
        <title>WGS assembly of Ceratopteris richardii.</title>
        <authorList>
            <person name="Marchant D.B."/>
            <person name="Chen G."/>
            <person name="Jenkins J."/>
            <person name="Shu S."/>
            <person name="Leebens-Mack J."/>
            <person name="Grimwood J."/>
            <person name="Schmutz J."/>
            <person name="Soltis P."/>
            <person name="Soltis D."/>
            <person name="Chen Z.-H."/>
        </authorList>
    </citation>
    <scope>NUCLEOTIDE SEQUENCE</scope>
    <source>
        <strain evidence="3">Whitten #5841</strain>
        <tissue evidence="3">Leaf</tissue>
    </source>
</reference>
<dbReference type="PANTHER" id="PTHR45089:SF24">
    <property type="entry name" value="DNAJ HEAT SHOCK N-TERMINAL DOMAIN-CONTAINING PROTEIN"/>
    <property type="match status" value="1"/>
</dbReference>
<dbReference type="SMART" id="SM00271">
    <property type="entry name" value="DnaJ"/>
    <property type="match status" value="1"/>
</dbReference>
<dbReference type="SUPFAM" id="SSF46565">
    <property type="entry name" value="Chaperone J-domain"/>
    <property type="match status" value="1"/>
</dbReference>
<feature type="compositionally biased region" description="Basic and acidic residues" evidence="1">
    <location>
        <begin position="260"/>
        <end position="276"/>
    </location>
</feature>